<dbReference type="GO" id="GO:0005634">
    <property type="term" value="C:nucleus"/>
    <property type="evidence" value="ECO:0007669"/>
    <property type="project" value="UniProtKB-UniRule"/>
</dbReference>
<reference evidence="3 4" key="1">
    <citation type="submission" date="2024-05" db="EMBL/GenBank/DDBJ databases">
        <authorList>
            <person name="Wallberg A."/>
        </authorList>
    </citation>
    <scope>NUCLEOTIDE SEQUENCE [LARGE SCALE GENOMIC DNA]</scope>
</reference>
<evidence type="ECO:0000313" key="3">
    <source>
        <dbReference type="EMBL" id="CAL4124933.1"/>
    </source>
</evidence>
<dbReference type="Proteomes" id="UP001497623">
    <property type="component" value="Unassembled WGS sequence"/>
</dbReference>
<dbReference type="SUPFAM" id="SSF47095">
    <property type="entry name" value="HMG-box"/>
    <property type="match status" value="1"/>
</dbReference>
<dbReference type="EMBL" id="CAXKWB010023228">
    <property type="protein sequence ID" value="CAL4124933.1"/>
    <property type="molecule type" value="Genomic_DNA"/>
</dbReference>
<feature type="DNA-binding region" description="HMG box" evidence="1">
    <location>
        <begin position="140"/>
        <end position="204"/>
    </location>
</feature>
<comment type="caution">
    <text evidence="3">The sequence shown here is derived from an EMBL/GenBank/DDBJ whole genome shotgun (WGS) entry which is preliminary data.</text>
</comment>
<keyword evidence="1" id="KW-0539">Nucleus</keyword>
<organism evidence="3 4">
    <name type="scientific">Meganyctiphanes norvegica</name>
    <name type="common">Northern krill</name>
    <name type="synonym">Thysanopoda norvegica</name>
    <dbReference type="NCBI Taxonomy" id="48144"/>
    <lineage>
        <taxon>Eukaryota</taxon>
        <taxon>Metazoa</taxon>
        <taxon>Ecdysozoa</taxon>
        <taxon>Arthropoda</taxon>
        <taxon>Crustacea</taxon>
        <taxon>Multicrustacea</taxon>
        <taxon>Malacostraca</taxon>
        <taxon>Eumalacostraca</taxon>
        <taxon>Eucarida</taxon>
        <taxon>Euphausiacea</taxon>
        <taxon>Euphausiidae</taxon>
        <taxon>Meganyctiphanes</taxon>
    </lineage>
</organism>
<keyword evidence="1" id="KW-0238">DNA-binding</keyword>
<keyword evidence="4" id="KW-1185">Reference proteome</keyword>
<evidence type="ECO:0000259" key="2">
    <source>
        <dbReference type="PROSITE" id="PS50118"/>
    </source>
</evidence>
<proteinExistence type="predicted"/>
<dbReference type="InterPro" id="IPR036910">
    <property type="entry name" value="HMG_box_dom_sf"/>
</dbReference>
<dbReference type="PROSITE" id="PS50118">
    <property type="entry name" value="HMG_BOX_2"/>
    <property type="match status" value="1"/>
</dbReference>
<dbReference type="Gene3D" id="1.10.30.10">
    <property type="entry name" value="High mobility group box domain"/>
    <property type="match status" value="1"/>
</dbReference>
<sequence>MERNQNTLFSKKGDSEYEARLLSQHSKFLKYGNGIKENQLMLNRGHSTSQYVHQAKYNGRFLLCTDYRGYSFFSMDCRCNSSDKSVNCGIVDSLSGLGEKKSSSCCSTILPSQKSSHTSCRLTMETPIKKERNMSESSGKVQKGNAFLYFCAEQREATTTAYVQQTGRTIDKKQLTKLLAQRWNALPEKEKKVYIDRVEKIKEEGGVKIHEGLKIDI</sequence>
<dbReference type="GO" id="GO:0003677">
    <property type="term" value="F:DNA binding"/>
    <property type="evidence" value="ECO:0007669"/>
    <property type="project" value="UniProtKB-UniRule"/>
</dbReference>
<dbReference type="Pfam" id="PF00505">
    <property type="entry name" value="HMG_box"/>
    <property type="match status" value="1"/>
</dbReference>
<evidence type="ECO:0000313" key="4">
    <source>
        <dbReference type="Proteomes" id="UP001497623"/>
    </source>
</evidence>
<accession>A0AAV2RGH9</accession>
<protein>
    <recommendedName>
        <fullName evidence="2">HMG box domain-containing protein</fullName>
    </recommendedName>
</protein>
<feature type="non-terminal residue" evidence="3">
    <location>
        <position position="217"/>
    </location>
</feature>
<evidence type="ECO:0000256" key="1">
    <source>
        <dbReference type="PROSITE-ProRule" id="PRU00267"/>
    </source>
</evidence>
<feature type="domain" description="HMG box" evidence="2">
    <location>
        <begin position="140"/>
        <end position="204"/>
    </location>
</feature>
<gene>
    <name evidence="3" type="ORF">MNOR_LOCUS24887</name>
</gene>
<dbReference type="AlphaFoldDB" id="A0AAV2RGH9"/>
<name>A0AAV2RGH9_MEGNR</name>
<dbReference type="InterPro" id="IPR009071">
    <property type="entry name" value="HMG_box_dom"/>
</dbReference>